<keyword evidence="1" id="KW-0732">Signal</keyword>
<sequence>MARPTIIPFACFCAALALFALYRATQRRQESVQLVNSEPDADALCDPFAEPGFLVRPSPFPPFRALTDPTTPQNYDESAPLSARWIPFSPTCDPAPDWISLIAHQDISALSWLANRTILVLGDSVDRNGLQHMAEMLGLPRYCVPYDDFARKGQVPEGWDERGIPWVVEIPWLGTTFTNGFMYGLDDEDNFRQQPDWHPPGKAEDRVDQLFKVHTDQLPFPPSFISIHSGLWDLAFFGRQDRVAHKSTEQPFTHERVEWWQRRMKELLRHVNQTWPGVPIWLRKLHRVGPVGGASYDWRHTGSSDSDTQEHFSNFFTNVRIHAIREMQEQVARDMGVPSFDFGEAWEGWQAYQQMVHPNQFPGGPVYVQALLHHIWMESQGRESWRLSRRRKLAPVVAKRGE</sequence>
<dbReference type="SUPFAM" id="SSF52266">
    <property type="entry name" value="SGNH hydrolase"/>
    <property type="match status" value="1"/>
</dbReference>
<dbReference type="Gene3D" id="3.40.50.1110">
    <property type="entry name" value="SGNH hydrolase"/>
    <property type="match status" value="1"/>
</dbReference>
<accession>A0A0D6EHX2</accession>
<reference evidence="3" key="1">
    <citation type="submission" date="2015-02" db="EMBL/GenBank/DDBJ databases">
        <authorList>
            <person name="Gon?alves P."/>
        </authorList>
    </citation>
    <scope>NUCLEOTIDE SEQUENCE [LARGE SCALE GENOMIC DNA]</scope>
</reference>
<feature type="signal peptide" evidence="1">
    <location>
        <begin position="1"/>
        <end position="27"/>
    </location>
</feature>
<name>A0A0D6EHX2_SPOSA</name>
<evidence type="ECO:0000313" key="2">
    <source>
        <dbReference type="EMBL" id="CEQ39383.1"/>
    </source>
</evidence>
<dbReference type="InterPro" id="IPR036514">
    <property type="entry name" value="SGNH_hydro_sf"/>
</dbReference>
<feature type="non-terminal residue" evidence="2">
    <location>
        <position position="1"/>
    </location>
</feature>
<proteinExistence type="predicted"/>
<evidence type="ECO:0000313" key="3">
    <source>
        <dbReference type="Proteomes" id="UP000243876"/>
    </source>
</evidence>
<dbReference type="EMBL" id="CENE01000003">
    <property type="protein sequence ID" value="CEQ39383.1"/>
    <property type="molecule type" value="Genomic_DNA"/>
</dbReference>
<protein>
    <submittedName>
        <fullName evidence="2">SPOSA6832_00913-mRNA-1:cds</fullName>
    </submittedName>
</protein>
<dbReference type="AlphaFoldDB" id="A0A0D6EHX2"/>
<keyword evidence="3" id="KW-1185">Reference proteome</keyword>
<dbReference type="OrthoDB" id="2588793at2759"/>
<dbReference type="Proteomes" id="UP000243876">
    <property type="component" value="Unassembled WGS sequence"/>
</dbReference>
<organism evidence="2 3">
    <name type="scientific">Sporidiobolus salmonicolor</name>
    <name type="common">Yeast-like fungus</name>
    <name type="synonym">Sporobolomyces salmonicolor</name>
    <dbReference type="NCBI Taxonomy" id="5005"/>
    <lineage>
        <taxon>Eukaryota</taxon>
        <taxon>Fungi</taxon>
        <taxon>Dikarya</taxon>
        <taxon>Basidiomycota</taxon>
        <taxon>Pucciniomycotina</taxon>
        <taxon>Microbotryomycetes</taxon>
        <taxon>Sporidiobolales</taxon>
        <taxon>Sporidiobolaceae</taxon>
        <taxon>Sporobolomyces</taxon>
    </lineage>
</organism>
<gene>
    <name evidence="2" type="primary">SPOSA6832_00913</name>
</gene>
<feature type="chain" id="PRO_5002303257" evidence="1">
    <location>
        <begin position="28"/>
        <end position="402"/>
    </location>
</feature>
<evidence type="ECO:0000256" key="1">
    <source>
        <dbReference type="SAM" id="SignalP"/>
    </source>
</evidence>